<dbReference type="EMBL" id="ML992664">
    <property type="protein sequence ID" value="KAF2216361.1"/>
    <property type="molecule type" value="Genomic_DNA"/>
</dbReference>
<evidence type="ECO:0000256" key="1">
    <source>
        <dbReference type="SAM" id="MobiDB-lite"/>
    </source>
</evidence>
<organism evidence="2 3">
    <name type="scientific">Cercospora zeae-maydis SCOH1-5</name>
    <dbReference type="NCBI Taxonomy" id="717836"/>
    <lineage>
        <taxon>Eukaryota</taxon>
        <taxon>Fungi</taxon>
        <taxon>Dikarya</taxon>
        <taxon>Ascomycota</taxon>
        <taxon>Pezizomycotina</taxon>
        <taxon>Dothideomycetes</taxon>
        <taxon>Dothideomycetidae</taxon>
        <taxon>Mycosphaerellales</taxon>
        <taxon>Mycosphaerellaceae</taxon>
        <taxon>Cercospora</taxon>
    </lineage>
</organism>
<accession>A0A6A6FSG9</accession>
<keyword evidence="3" id="KW-1185">Reference proteome</keyword>
<protein>
    <submittedName>
        <fullName evidence="2">Uncharacterized protein</fullName>
    </submittedName>
</protein>
<feature type="compositionally biased region" description="Polar residues" evidence="1">
    <location>
        <begin position="65"/>
        <end position="96"/>
    </location>
</feature>
<feature type="compositionally biased region" description="Basic and acidic residues" evidence="1">
    <location>
        <begin position="45"/>
        <end position="64"/>
    </location>
</feature>
<dbReference type="AlphaFoldDB" id="A0A6A6FSG9"/>
<evidence type="ECO:0000313" key="2">
    <source>
        <dbReference type="EMBL" id="KAF2216361.1"/>
    </source>
</evidence>
<feature type="region of interest" description="Disordered" evidence="1">
    <location>
        <begin position="1"/>
        <end position="105"/>
    </location>
</feature>
<reference evidence="2" key="1">
    <citation type="journal article" date="2020" name="Stud. Mycol.">
        <title>101 Dothideomycetes genomes: a test case for predicting lifestyles and emergence of pathogens.</title>
        <authorList>
            <person name="Haridas S."/>
            <person name="Albert R."/>
            <person name="Binder M."/>
            <person name="Bloem J."/>
            <person name="Labutti K."/>
            <person name="Salamov A."/>
            <person name="Andreopoulos B."/>
            <person name="Baker S."/>
            <person name="Barry K."/>
            <person name="Bills G."/>
            <person name="Bluhm B."/>
            <person name="Cannon C."/>
            <person name="Castanera R."/>
            <person name="Culley D."/>
            <person name="Daum C."/>
            <person name="Ezra D."/>
            <person name="Gonzalez J."/>
            <person name="Henrissat B."/>
            <person name="Kuo A."/>
            <person name="Liang C."/>
            <person name="Lipzen A."/>
            <person name="Lutzoni F."/>
            <person name="Magnuson J."/>
            <person name="Mondo S."/>
            <person name="Nolan M."/>
            <person name="Ohm R."/>
            <person name="Pangilinan J."/>
            <person name="Park H.-J."/>
            <person name="Ramirez L."/>
            <person name="Alfaro M."/>
            <person name="Sun H."/>
            <person name="Tritt A."/>
            <person name="Yoshinaga Y."/>
            <person name="Zwiers L.-H."/>
            <person name="Turgeon B."/>
            <person name="Goodwin S."/>
            <person name="Spatafora J."/>
            <person name="Crous P."/>
            <person name="Grigoriev I."/>
        </authorList>
    </citation>
    <scope>NUCLEOTIDE SEQUENCE</scope>
    <source>
        <strain evidence="2">SCOH1-5</strain>
    </source>
</reference>
<proteinExistence type="predicted"/>
<name>A0A6A6FSG9_9PEZI</name>
<dbReference type="Proteomes" id="UP000799539">
    <property type="component" value="Unassembled WGS sequence"/>
</dbReference>
<feature type="compositionally biased region" description="Polar residues" evidence="1">
    <location>
        <begin position="1"/>
        <end position="15"/>
    </location>
</feature>
<gene>
    <name evidence="2" type="ORF">CERZMDRAFT_93657</name>
</gene>
<evidence type="ECO:0000313" key="3">
    <source>
        <dbReference type="Proteomes" id="UP000799539"/>
    </source>
</evidence>
<sequence>MRARQTRPSLVQYQQAIAMIRPQEQSGASRHRHDPNADRSMPNTVHDDWRVRSTEGGPEERKSNDMSSTPFVKTNSISESPTSTGPDIQPSLSIATTGPPAANRAASDPFGSAALLVHESTIQALSGALVWRRATGLLEDEIVTELERRLERFGSAECRKALAAAEQRFRDLSSLAGMDGSKERAMEAVRIVRKLAEMLETVAGGKYVELSRDMHDLATRLGE</sequence>